<comment type="caution">
    <text evidence="2">The sequence shown here is derived from an EMBL/GenBank/DDBJ whole genome shotgun (WGS) entry which is preliminary data.</text>
</comment>
<dbReference type="Pfam" id="PF10685">
    <property type="entry name" value="KGG"/>
    <property type="match status" value="2"/>
</dbReference>
<feature type="compositionally biased region" description="Basic and acidic residues" evidence="1">
    <location>
        <begin position="36"/>
        <end position="45"/>
    </location>
</feature>
<name>A0ABU5LJ52_9GAMM</name>
<dbReference type="Proteomes" id="UP001288620">
    <property type="component" value="Unassembled WGS sequence"/>
</dbReference>
<sequence>MSNRRGGAGNFAENPERAREAGRKGGTVSGGNFRNNPERAIEAGRKGGKVSRRVKPTDTNATAG</sequence>
<gene>
    <name evidence="2" type="ORF">N4G40_17105</name>
</gene>
<dbReference type="EMBL" id="JAOBTT010000002">
    <property type="protein sequence ID" value="MDZ7279972.1"/>
    <property type="molecule type" value="Genomic_DNA"/>
</dbReference>
<feature type="compositionally biased region" description="Basic and acidic residues" evidence="1">
    <location>
        <begin position="14"/>
        <end position="23"/>
    </location>
</feature>
<organism evidence="2 3">
    <name type="scientific">Pantoea eucrina</name>
    <dbReference type="NCBI Taxonomy" id="472693"/>
    <lineage>
        <taxon>Bacteria</taxon>
        <taxon>Pseudomonadati</taxon>
        <taxon>Pseudomonadota</taxon>
        <taxon>Gammaproteobacteria</taxon>
        <taxon>Enterobacterales</taxon>
        <taxon>Erwiniaceae</taxon>
        <taxon>Pantoea</taxon>
    </lineage>
</organism>
<accession>A0ABU5LJ52</accession>
<proteinExistence type="predicted"/>
<evidence type="ECO:0000256" key="1">
    <source>
        <dbReference type="SAM" id="MobiDB-lite"/>
    </source>
</evidence>
<feature type="region of interest" description="Disordered" evidence="1">
    <location>
        <begin position="1"/>
        <end position="64"/>
    </location>
</feature>
<protein>
    <submittedName>
        <fullName evidence="2">General stress protein</fullName>
    </submittedName>
</protein>
<reference evidence="3" key="1">
    <citation type="submission" date="2023-07" db="EMBL/GenBank/DDBJ databases">
        <title>Structural and functional analysis of rice phyllospheric bacteria for their antimicrobial properties and defense elicitation against blast disease.</title>
        <authorList>
            <person name="Sahu K.P."/>
            <person name="Asharani P."/>
            <person name="Kumar M."/>
            <person name="Reddy B."/>
            <person name="Kumar A."/>
        </authorList>
    </citation>
    <scope>NUCLEOTIDE SEQUENCE [LARGE SCALE GENOMIC DNA]</scope>
    <source>
        <strain evidence="3">OsEp_Plm_30P10</strain>
    </source>
</reference>
<evidence type="ECO:0000313" key="3">
    <source>
        <dbReference type="Proteomes" id="UP001288620"/>
    </source>
</evidence>
<dbReference type="RefSeq" id="WP_322543871.1">
    <property type="nucleotide sequence ID" value="NZ_JAOBTT010000002.1"/>
</dbReference>
<dbReference type="InterPro" id="IPR019626">
    <property type="entry name" value="Stress-induced_KGG_rpt"/>
</dbReference>
<evidence type="ECO:0000313" key="2">
    <source>
        <dbReference type="EMBL" id="MDZ7279972.1"/>
    </source>
</evidence>
<keyword evidence="3" id="KW-1185">Reference proteome</keyword>